<feature type="compositionally biased region" description="Basic residues" evidence="2">
    <location>
        <begin position="867"/>
        <end position="879"/>
    </location>
</feature>
<accession>A0AAV5A1D7</accession>
<dbReference type="InterPro" id="IPR001810">
    <property type="entry name" value="F-box_dom"/>
</dbReference>
<evidence type="ECO:0008006" key="7">
    <source>
        <dbReference type="Google" id="ProtNLM"/>
    </source>
</evidence>
<dbReference type="PANTHER" id="PTHR13382:SF67">
    <property type="entry name" value="SCF E3 UBIQUITIN LIGASE COMPLEX F-BOX PROTEIN POF2"/>
    <property type="match status" value="1"/>
</dbReference>
<evidence type="ECO:0000313" key="6">
    <source>
        <dbReference type="Proteomes" id="UP001050691"/>
    </source>
</evidence>
<feature type="compositionally biased region" description="Low complexity" evidence="2">
    <location>
        <begin position="298"/>
        <end position="321"/>
    </location>
</feature>
<evidence type="ECO:0000259" key="4">
    <source>
        <dbReference type="Pfam" id="PF25372"/>
    </source>
</evidence>
<dbReference type="InterPro" id="IPR006553">
    <property type="entry name" value="Leu-rich_rpt_Cys-con_subtyp"/>
</dbReference>
<comment type="caution">
    <text evidence="5">The sequence shown here is derived from an EMBL/GenBank/DDBJ whole genome shotgun (WGS) entry which is preliminary data.</text>
</comment>
<feature type="region of interest" description="Disordered" evidence="2">
    <location>
        <begin position="296"/>
        <end position="339"/>
    </location>
</feature>
<feature type="region of interest" description="Disordered" evidence="2">
    <location>
        <begin position="574"/>
        <end position="621"/>
    </location>
</feature>
<feature type="domain" description="F-box" evidence="3">
    <location>
        <begin position="78"/>
        <end position="110"/>
    </location>
</feature>
<reference evidence="5" key="1">
    <citation type="submission" date="2021-10" db="EMBL/GenBank/DDBJ databases">
        <title>De novo Genome Assembly of Clathrus columnatus (Basidiomycota, Fungi) Using Illumina and Nanopore Sequence Data.</title>
        <authorList>
            <person name="Ogiso-Tanaka E."/>
            <person name="Itagaki H."/>
            <person name="Hosoya T."/>
            <person name="Hosaka K."/>
        </authorList>
    </citation>
    <scope>NUCLEOTIDE SEQUENCE</scope>
    <source>
        <strain evidence="5">MO-923</strain>
    </source>
</reference>
<dbReference type="PANTHER" id="PTHR13382">
    <property type="entry name" value="MITOCHONDRIAL ATP SYNTHASE COUPLING FACTOR B"/>
    <property type="match status" value="1"/>
</dbReference>
<feature type="region of interest" description="Disordered" evidence="2">
    <location>
        <begin position="684"/>
        <end position="704"/>
    </location>
</feature>
<sequence length="1037" mass="113094">MYSHPSPPQSTTSLSEDEEEELDKSFYVIPTSPANWSTKPPPPLPPIPPTSKDAVDLSQVSKTTTTTTTALVLKSPASRLPPEVLIHVFRQLYSPRDLHSCLLVSRSWKEHDQTFTYPRFVRRLNFLALGQDLSVQLFLRLAACIRLERLTLVNCTAITDEALVNVLPSFPNLVALDLTCVTETTDRAIVTLANTASRLQGLNLGACKSVTNEGVIAIAKNCPQLRRIKLSGLELLTDAAVIILATSCPLLLEIDLNNCERITDVSVRELWTHSVLMREFRLSHCHQLTDQGFPAPITTTTTNSNKDASSSSTATTTTTATILPSVPNPNPFPNRTPILSPQYPPLKLRKPFEHLRMLDLTACVNITDEAIEGIVTNARKIRNLVLAKCSGLTDASVESICKLGKNLHYLHLGHASAITDKSVTKLARSCLRLRYIDLACCPNLTDMSVFELASLPKLRRIGLVRVVNLTDHAITMLGQERRDTLERIHLSYCENITVRAIHYLLQKLTKLTHLSLTGIPAFRHTELQKFCRPPPREFNSTQRAAFCVYSNSGVRELRRYLESVMPPVHDSADEYDMEEDEQQSPFPTPVGYIRDDSEELTGGNLARLPPDSLRTRDRGSEAVYQQHIPENAVPHSLIDNPDTTFAQGSSSNGHNNGNGVVPNSAATTPGWEPTQEVLMPLTPVGSSSSAPGFRRTSHGGGGGGGTRTAAIPINNHGQNHRTGGPLQLTVYPYNHHPTVPVPNGNVVRRPGAAPIQQQQHQQGQAQGRISSSNSIHSLQSNGTAFFNTVAMRREAERTTQNNGTATPDLVFAELGHGRQLPIDEGDQDSDWVLQERPDTPVLSVNGVVTLISAPPGGHGTERITSRQLRRIRPNNHRRLSSLSPPRDPPSSSRPSSSSSQQVQSEPNGRFRSPSSPSFSSPPNHEFEHSLDNALHDLSLDDERQLWRGPETREGNTATTITMMVDGGVASSSNSSMGSGVGNGIGDGRNRGRFGGLRAALANVGLVGNARNVSPHGQVQQGFTPTTTMAGSNAAGRR</sequence>
<dbReference type="SUPFAM" id="SSF81383">
    <property type="entry name" value="F-box domain"/>
    <property type="match status" value="1"/>
</dbReference>
<evidence type="ECO:0000256" key="1">
    <source>
        <dbReference type="ARBA" id="ARBA00022786"/>
    </source>
</evidence>
<feature type="domain" description="F-box/LRR-repeat protein 15-like leucin rich repeat" evidence="4">
    <location>
        <begin position="136"/>
        <end position="289"/>
    </location>
</feature>
<dbReference type="InterPro" id="IPR032675">
    <property type="entry name" value="LRR_dom_sf"/>
</dbReference>
<dbReference type="InterPro" id="IPR036047">
    <property type="entry name" value="F-box-like_dom_sf"/>
</dbReference>
<organism evidence="5 6">
    <name type="scientific">Clathrus columnatus</name>
    <dbReference type="NCBI Taxonomy" id="1419009"/>
    <lineage>
        <taxon>Eukaryota</taxon>
        <taxon>Fungi</taxon>
        <taxon>Dikarya</taxon>
        <taxon>Basidiomycota</taxon>
        <taxon>Agaricomycotina</taxon>
        <taxon>Agaricomycetes</taxon>
        <taxon>Phallomycetidae</taxon>
        <taxon>Phallales</taxon>
        <taxon>Clathraceae</taxon>
        <taxon>Clathrus</taxon>
    </lineage>
</organism>
<evidence type="ECO:0000313" key="5">
    <source>
        <dbReference type="EMBL" id="GJJ07114.1"/>
    </source>
</evidence>
<dbReference type="SUPFAM" id="SSF52047">
    <property type="entry name" value="RNI-like"/>
    <property type="match status" value="2"/>
</dbReference>
<dbReference type="GO" id="GO:0005737">
    <property type="term" value="C:cytoplasm"/>
    <property type="evidence" value="ECO:0007669"/>
    <property type="project" value="TreeGrafter"/>
</dbReference>
<evidence type="ECO:0000256" key="2">
    <source>
        <dbReference type="SAM" id="MobiDB-lite"/>
    </source>
</evidence>
<feature type="region of interest" description="Disordered" evidence="2">
    <location>
        <begin position="633"/>
        <end position="671"/>
    </location>
</feature>
<keyword evidence="1" id="KW-0833">Ubl conjugation pathway</keyword>
<protein>
    <recommendedName>
        <fullName evidence="7">F-box domain-containing protein</fullName>
    </recommendedName>
</protein>
<dbReference type="Proteomes" id="UP001050691">
    <property type="component" value="Unassembled WGS sequence"/>
</dbReference>
<gene>
    <name evidence="5" type="ORF">Clacol_001314</name>
</gene>
<dbReference type="Pfam" id="PF12937">
    <property type="entry name" value="F-box-like"/>
    <property type="match status" value="1"/>
</dbReference>
<feature type="region of interest" description="Disordered" evidence="2">
    <location>
        <begin position="1"/>
        <end position="55"/>
    </location>
</feature>
<dbReference type="Gene3D" id="3.80.10.10">
    <property type="entry name" value="Ribonuclease Inhibitor"/>
    <property type="match status" value="3"/>
</dbReference>
<dbReference type="EMBL" id="BPWL01000002">
    <property type="protein sequence ID" value="GJJ07114.1"/>
    <property type="molecule type" value="Genomic_DNA"/>
</dbReference>
<feature type="compositionally biased region" description="Low complexity" evidence="2">
    <location>
        <begin position="880"/>
        <end position="899"/>
    </location>
</feature>
<dbReference type="InterPro" id="IPR050648">
    <property type="entry name" value="F-box_LRR-repeat"/>
</dbReference>
<dbReference type="AlphaFoldDB" id="A0AAV5A1D7"/>
<feature type="compositionally biased region" description="Low complexity" evidence="2">
    <location>
        <begin position="909"/>
        <end position="922"/>
    </location>
</feature>
<name>A0AAV5A1D7_9AGAM</name>
<dbReference type="CDD" id="cd09917">
    <property type="entry name" value="F-box_SF"/>
    <property type="match status" value="1"/>
</dbReference>
<feature type="compositionally biased region" description="Low complexity" evidence="2">
    <location>
        <begin position="648"/>
        <end position="664"/>
    </location>
</feature>
<feature type="compositionally biased region" description="Polar residues" evidence="2">
    <location>
        <begin position="1014"/>
        <end position="1030"/>
    </location>
</feature>
<dbReference type="SMART" id="SM00367">
    <property type="entry name" value="LRR_CC"/>
    <property type="match status" value="11"/>
</dbReference>
<evidence type="ECO:0000259" key="3">
    <source>
        <dbReference type="Pfam" id="PF12937"/>
    </source>
</evidence>
<proteinExistence type="predicted"/>
<feature type="region of interest" description="Disordered" evidence="2">
    <location>
        <begin position="1014"/>
        <end position="1037"/>
    </location>
</feature>
<keyword evidence="6" id="KW-1185">Reference proteome</keyword>
<dbReference type="InterPro" id="IPR057207">
    <property type="entry name" value="FBXL15_LRR"/>
</dbReference>
<feature type="compositionally biased region" description="Pro residues" evidence="2">
    <location>
        <begin position="39"/>
        <end position="49"/>
    </location>
</feature>
<feature type="region of interest" description="Disordered" evidence="2">
    <location>
        <begin position="850"/>
        <end position="928"/>
    </location>
</feature>
<dbReference type="Pfam" id="PF25372">
    <property type="entry name" value="DUF7885"/>
    <property type="match status" value="1"/>
</dbReference>